<dbReference type="AlphaFoldDB" id="A0AAD7FA64"/>
<dbReference type="InterPro" id="IPR006549">
    <property type="entry name" value="HAD-SF_hydro_IIIA"/>
</dbReference>
<comment type="caution">
    <text evidence="2">The sequence shown here is derived from an EMBL/GenBank/DDBJ whole genome shotgun (WGS) entry which is preliminary data.</text>
</comment>
<dbReference type="Proteomes" id="UP001221142">
    <property type="component" value="Unassembled WGS sequence"/>
</dbReference>
<dbReference type="InterPro" id="IPR027417">
    <property type="entry name" value="P-loop_NTPase"/>
</dbReference>
<evidence type="ECO:0000256" key="1">
    <source>
        <dbReference type="SAM" id="MobiDB-lite"/>
    </source>
</evidence>
<dbReference type="InterPro" id="IPR006551">
    <property type="entry name" value="Polynucleotide_phosphatase"/>
</dbReference>
<sequence>MPSPSASKKRTASESKLDSDCSSPNKVAKEGSKPETETTLTWLKPIAGSWGCLHGVNNNPQSYTKVAVFDLDGTLIEFLPFKEQKAYPLRWYWWNRVVLDKLAQTVNEGYAVVLVSNQSWLTNDVMLRNWKDKIALIAAAVPDLPFRIFAACGTGNFKYRKPNVGFWEELEKVFAQDGVIIDKTRSFFAGDAAGREKDFSSSDRKFALNVGLPFQTPEEYFLGKKPNPNFKLSGLDISTLPQGPLFTPSSSPLVPNPPRKEIVLFVGYPSLGKTTFFRQHFAPAGYQHVNQDTLGSRDRCIKRVREELSEGSGLCVVDNTNRDVSTRRFYIDLAKKFKVPIRCFWFTGSIQLAWHNNMYRACALPSSVAERESPREVVPKVAYTGYKKQFEEPQRDEGFTEIKKINWIFDGTEEERKAWAKWFVLIDSDKAER</sequence>
<dbReference type="PANTHER" id="PTHR12083:SF9">
    <property type="entry name" value="BIFUNCTIONAL POLYNUCLEOTIDE PHOSPHATASE_KINASE"/>
    <property type="match status" value="1"/>
</dbReference>
<evidence type="ECO:0000313" key="3">
    <source>
        <dbReference type="Proteomes" id="UP001221142"/>
    </source>
</evidence>
<organism evidence="2 3">
    <name type="scientific">Roridomyces roridus</name>
    <dbReference type="NCBI Taxonomy" id="1738132"/>
    <lineage>
        <taxon>Eukaryota</taxon>
        <taxon>Fungi</taxon>
        <taxon>Dikarya</taxon>
        <taxon>Basidiomycota</taxon>
        <taxon>Agaricomycotina</taxon>
        <taxon>Agaricomycetes</taxon>
        <taxon>Agaricomycetidae</taxon>
        <taxon>Agaricales</taxon>
        <taxon>Marasmiineae</taxon>
        <taxon>Mycenaceae</taxon>
        <taxon>Roridomyces</taxon>
    </lineage>
</organism>
<dbReference type="InterPro" id="IPR023214">
    <property type="entry name" value="HAD_sf"/>
</dbReference>
<dbReference type="SUPFAM" id="SSF56784">
    <property type="entry name" value="HAD-like"/>
    <property type="match status" value="1"/>
</dbReference>
<dbReference type="Pfam" id="PF13671">
    <property type="entry name" value="AAA_33"/>
    <property type="match status" value="1"/>
</dbReference>
<dbReference type="GO" id="GO:0006281">
    <property type="term" value="P:DNA repair"/>
    <property type="evidence" value="ECO:0007669"/>
    <property type="project" value="TreeGrafter"/>
</dbReference>
<feature type="region of interest" description="Disordered" evidence="1">
    <location>
        <begin position="1"/>
        <end position="36"/>
    </location>
</feature>
<dbReference type="InterPro" id="IPR013954">
    <property type="entry name" value="PNK3P"/>
</dbReference>
<reference evidence="2" key="1">
    <citation type="submission" date="2023-03" db="EMBL/GenBank/DDBJ databases">
        <title>Massive genome expansion in bonnet fungi (Mycena s.s.) driven by repeated elements and novel gene families across ecological guilds.</title>
        <authorList>
            <consortium name="Lawrence Berkeley National Laboratory"/>
            <person name="Harder C.B."/>
            <person name="Miyauchi S."/>
            <person name="Viragh M."/>
            <person name="Kuo A."/>
            <person name="Thoen E."/>
            <person name="Andreopoulos B."/>
            <person name="Lu D."/>
            <person name="Skrede I."/>
            <person name="Drula E."/>
            <person name="Henrissat B."/>
            <person name="Morin E."/>
            <person name="Kohler A."/>
            <person name="Barry K."/>
            <person name="LaButti K."/>
            <person name="Morin E."/>
            <person name="Salamov A."/>
            <person name="Lipzen A."/>
            <person name="Mereny Z."/>
            <person name="Hegedus B."/>
            <person name="Baldrian P."/>
            <person name="Stursova M."/>
            <person name="Weitz H."/>
            <person name="Taylor A."/>
            <person name="Grigoriev I.V."/>
            <person name="Nagy L.G."/>
            <person name="Martin F."/>
            <person name="Kauserud H."/>
        </authorList>
    </citation>
    <scope>NUCLEOTIDE SEQUENCE</scope>
    <source>
        <strain evidence="2">9284</strain>
    </source>
</reference>
<proteinExistence type="predicted"/>
<dbReference type="NCBIfam" id="TIGR01662">
    <property type="entry name" value="HAD-SF-IIIA"/>
    <property type="match status" value="1"/>
</dbReference>
<keyword evidence="3" id="KW-1185">Reference proteome</keyword>
<keyword evidence="2" id="KW-0418">Kinase</keyword>
<dbReference type="GO" id="GO:0046403">
    <property type="term" value="F:polynucleotide 3'-phosphatase activity"/>
    <property type="evidence" value="ECO:0007669"/>
    <property type="project" value="TreeGrafter"/>
</dbReference>
<dbReference type="SUPFAM" id="SSF52540">
    <property type="entry name" value="P-loop containing nucleoside triphosphate hydrolases"/>
    <property type="match status" value="1"/>
</dbReference>
<gene>
    <name evidence="2" type="ORF">FB45DRAFT_435459</name>
</gene>
<dbReference type="NCBIfam" id="TIGR01664">
    <property type="entry name" value="DNA-3'-Pase"/>
    <property type="match status" value="1"/>
</dbReference>
<dbReference type="GO" id="GO:0003690">
    <property type="term" value="F:double-stranded DNA binding"/>
    <property type="evidence" value="ECO:0007669"/>
    <property type="project" value="TreeGrafter"/>
</dbReference>
<dbReference type="EMBL" id="JARKIF010000054">
    <property type="protein sequence ID" value="KAJ7606788.1"/>
    <property type="molecule type" value="Genomic_DNA"/>
</dbReference>
<dbReference type="FunFam" id="3.40.50.300:FF:000737">
    <property type="entry name" value="Bifunctional polynucleotide phosphatase/kinase"/>
    <property type="match status" value="1"/>
</dbReference>
<evidence type="ECO:0000313" key="2">
    <source>
        <dbReference type="EMBL" id="KAJ7606788.1"/>
    </source>
</evidence>
<keyword evidence="2" id="KW-0808">Transferase</keyword>
<feature type="compositionally biased region" description="Basic and acidic residues" evidence="1">
    <location>
        <begin position="27"/>
        <end position="36"/>
    </location>
</feature>
<name>A0AAD7FA64_9AGAR</name>
<protein>
    <submittedName>
        <fullName evidence="2">Polynucleotide kinase 3 phosphatase-domain-containing protein</fullName>
    </submittedName>
</protein>
<dbReference type="PANTHER" id="PTHR12083">
    <property type="entry name" value="BIFUNCTIONAL POLYNUCLEOTIDE PHOSPHATASE/KINASE"/>
    <property type="match status" value="1"/>
</dbReference>
<dbReference type="Gene3D" id="3.40.50.1000">
    <property type="entry name" value="HAD superfamily/HAD-like"/>
    <property type="match status" value="1"/>
</dbReference>
<accession>A0AAD7FA64</accession>
<dbReference type="GO" id="GO:0046404">
    <property type="term" value="F:ATP-dependent polydeoxyribonucleotide 5'-hydroxyl-kinase activity"/>
    <property type="evidence" value="ECO:0007669"/>
    <property type="project" value="TreeGrafter"/>
</dbReference>
<dbReference type="InterPro" id="IPR036412">
    <property type="entry name" value="HAD-like_sf"/>
</dbReference>
<dbReference type="Pfam" id="PF08645">
    <property type="entry name" value="PNK3P"/>
    <property type="match status" value="1"/>
</dbReference>
<dbReference type="Gene3D" id="3.40.50.300">
    <property type="entry name" value="P-loop containing nucleotide triphosphate hydrolases"/>
    <property type="match status" value="1"/>
</dbReference>